<dbReference type="FunFam" id="3.40.50.620:FF:000251">
    <property type="entry name" value="Probable nicotinate-nucleotide adenylyltransferase"/>
    <property type="match status" value="1"/>
</dbReference>
<evidence type="ECO:0000256" key="8">
    <source>
        <dbReference type="ARBA" id="ARBA00022840"/>
    </source>
</evidence>
<keyword evidence="4 11" id="KW-0662">Pyridine nucleotide biosynthesis</keyword>
<dbReference type="Gene3D" id="3.40.50.620">
    <property type="entry name" value="HUPs"/>
    <property type="match status" value="1"/>
</dbReference>
<evidence type="ECO:0000256" key="6">
    <source>
        <dbReference type="ARBA" id="ARBA00022695"/>
    </source>
</evidence>
<keyword evidence="8 11" id="KW-0067">ATP-binding</keyword>
<dbReference type="EMBL" id="JACRTF010000001">
    <property type="protein sequence ID" value="MBC8593502.1"/>
    <property type="molecule type" value="Genomic_DNA"/>
</dbReference>
<protein>
    <recommendedName>
        <fullName evidence="11">Probable nicotinate-nucleotide adenylyltransferase</fullName>
        <ecNumber evidence="11">2.7.7.18</ecNumber>
    </recommendedName>
    <alternativeName>
        <fullName evidence="11">Deamido-NAD(+) diphosphorylase</fullName>
    </alternativeName>
    <alternativeName>
        <fullName evidence="11">Deamido-NAD(+) pyrophosphorylase</fullName>
    </alternativeName>
    <alternativeName>
        <fullName evidence="11">Nicotinate mononucleotide adenylyltransferase</fullName>
        <shortName evidence="11">NaMN adenylyltransferase</shortName>
    </alternativeName>
</protein>
<dbReference type="GO" id="GO:0004515">
    <property type="term" value="F:nicotinate-nucleotide adenylyltransferase activity"/>
    <property type="evidence" value="ECO:0007669"/>
    <property type="project" value="UniProtKB-UniRule"/>
</dbReference>
<dbReference type="PANTHER" id="PTHR39321:SF3">
    <property type="entry name" value="PHOSPHOPANTETHEINE ADENYLYLTRANSFERASE"/>
    <property type="match status" value="1"/>
</dbReference>
<dbReference type="InterPro" id="IPR005248">
    <property type="entry name" value="NadD/NMNAT"/>
</dbReference>
<dbReference type="InterPro" id="IPR004821">
    <property type="entry name" value="Cyt_trans-like"/>
</dbReference>
<proteinExistence type="inferred from homology"/>
<evidence type="ECO:0000256" key="2">
    <source>
        <dbReference type="ARBA" id="ARBA00005019"/>
    </source>
</evidence>
<dbReference type="EC" id="2.7.7.18" evidence="11"/>
<evidence type="ECO:0000256" key="10">
    <source>
        <dbReference type="ARBA" id="ARBA00048721"/>
    </source>
</evidence>
<keyword evidence="6 11" id="KW-0548">Nucleotidyltransferase</keyword>
<evidence type="ECO:0000256" key="11">
    <source>
        <dbReference type="HAMAP-Rule" id="MF_00244"/>
    </source>
</evidence>
<dbReference type="GO" id="GO:0009435">
    <property type="term" value="P:NAD+ biosynthetic process"/>
    <property type="evidence" value="ECO:0007669"/>
    <property type="project" value="UniProtKB-UniRule"/>
</dbReference>
<dbReference type="Pfam" id="PF01467">
    <property type="entry name" value="CTP_transf_like"/>
    <property type="match status" value="1"/>
</dbReference>
<organism evidence="13 14">
    <name type="scientific">Jilunia laotingensis</name>
    <dbReference type="NCBI Taxonomy" id="2763675"/>
    <lineage>
        <taxon>Bacteria</taxon>
        <taxon>Pseudomonadati</taxon>
        <taxon>Bacteroidota</taxon>
        <taxon>Bacteroidia</taxon>
        <taxon>Bacteroidales</taxon>
        <taxon>Bacteroidaceae</taxon>
        <taxon>Jilunia</taxon>
    </lineage>
</organism>
<evidence type="ECO:0000256" key="4">
    <source>
        <dbReference type="ARBA" id="ARBA00022642"/>
    </source>
</evidence>
<dbReference type="RefSeq" id="WP_262434629.1">
    <property type="nucleotide sequence ID" value="NZ_JACRTF010000001.1"/>
</dbReference>
<evidence type="ECO:0000259" key="12">
    <source>
        <dbReference type="Pfam" id="PF01467"/>
    </source>
</evidence>
<evidence type="ECO:0000256" key="9">
    <source>
        <dbReference type="ARBA" id="ARBA00023027"/>
    </source>
</evidence>
<dbReference type="PANTHER" id="PTHR39321">
    <property type="entry name" value="NICOTINATE-NUCLEOTIDE ADENYLYLTRANSFERASE-RELATED"/>
    <property type="match status" value="1"/>
</dbReference>
<comment type="catalytic activity">
    <reaction evidence="10 11">
        <text>nicotinate beta-D-ribonucleotide + ATP + H(+) = deamido-NAD(+) + diphosphate</text>
        <dbReference type="Rhea" id="RHEA:22860"/>
        <dbReference type="ChEBI" id="CHEBI:15378"/>
        <dbReference type="ChEBI" id="CHEBI:30616"/>
        <dbReference type="ChEBI" id="CHEBI:33019"/>
        <dbReference type="ChEBI" id="CHEBI:57502"/>
        <dbReference type="ChEBI" id="CHEBI:58437"/>
        <dbReference type="EC" id="2.7.7.18"/>
    </reaction>
</comment>
<comment type="function">
    <text evidence="1 11">Catalyzes the reversible adenylation of nicotinate mononucleotide (NaMN) to nicotinic acid adenine dinucleotide (NaAD).</text>
</comment>
<keyword evidence="9 11" id="KW-0520">NAD</keyword>
<comment type="pathway">
    <text evidence="2 11">Cofactor biosynthesis; NAD(+) biosynthesis; deamido-NAD(+) from nicotinate D-ribonucleotide: step 1/1.</text>
</comment>
<reference evidence="13" key="1">
    <citation type="submission" date="2020-08" db="EMBL/GenBank/DDBJ databases">
        <title>Genome public.</title>
        <authorList>
            <person name="Liu C."/>
            <person name="Sun Q."/>
        </authorList>
    </citation>
    <scope>NUCLEOTIDE SEQUENCE</scope>
    <source>
        <strain evidence="13">N12</strain>
    </source>
</reference>
<keyword evidence="7 11" id="KW-0547">Nucleotide-binding</keyword>
<dbReference type="AlphaFoldDB" id="A0A926IK42"/>
<gene>
    <name evidence="11" type="primary">nadD</name>
    <name evidence="13" type="ORF">H8744_09630</name>
</gene>
<dbReference type="InterPro" id="IPR014729">
    <property type="entry name" value="Rossmann-like_a/b/a_fold"/>
</dbReference>
<dbReference type="SUPFAM" id="SSF52374">
    <property type="entry name" value="Nucleotidylyl transferase"/>
    <property type="match status" value="1"/>
</dbReference>
<sequence>MTKIKTGIYSGSFNPVHIGHLVLANYLCEFEGLDEIWFMVSPHNPLKEQADLWPDDVRLHLVEVAIKDYPRFKASDFEFHLPRPTYTIHTLDELKKKYPEREFNLIIGSDNWLLFPQWYEYKRIITENQLLIYPRPGFTVSQDQLPPTVRIVNSPTFDISSTFIRNSLAAGKDIRYFLHPNVYQYIQSLRLP</sequence>
<evidence type="ECO:0000256" key="7">
    <source>
        <dbReference type="ARBA" id="ARBA00022741"/>
    </source>
</evidence>
<keyword evidence="14" id="KW-1185">Reference proteome</keyword>
<dbReference type="HAMAP" id="MF_00244">
    <property type="entry name" value="NaMN_adenylyltr"/>
    <property type="match status" value="1"/>
</dbReference>
<evidence type="ECO:0000313" key="14">
    <source>
        <dbReference type="Proteomes" id="UP000651085"/>
    </source>
</evidence>
<evidence type="ECO:0000256" key="5">
    <source>
        <dbReference type="ARBA" id="ARBA00022679"/>
    </source>
</evidence>
<dbReference type="NCBIfam" id="TIGR00482">
    <property type="entry name" value="nicotinate (nicotinamide) nucleotide adenylyltransferase"/>
    <property type="match status" value="1"/>
</dbReference>
<evidence type="ECO:0000256" key="3">
    <source>
        <dbReference type="ARBA" id="ARBA00009014"/>
    </source>
</evidence>
<accession>A0A926IK42</accession>
<comment type="caution">
    <text evidence="13">The sequence shown here is derived from an EMBL/GenBank/DDBJ whole genome shotgun (WGS) entry which is preliminary data.</text>
</comment>
<evidence type="ECO:0000313" key="13">
    <source>
        <dbReference type="EMBL" id="MBC8593502.1"/>
    </source>
</evidence>
<dbReference type="GO" id="GO:0005524">
    <property type="term" value="F:ATP binding"/>
    <property type="evidence" value="ECO:0007669"/>
    <property type="project" value="UniProtKB-KW"/>
</dbReference>
<feature type="domain" description="Cytidyltransferase-like" evidence="12">
    <location>
        <begin position="8"/>
        <end position="166"/>
    </location>
</feature>
<dbReference type="Proteomes" id="UP000651085">
    <property type="component" value="Unassembled WGS sequence"/>
</dbReference>
<keyword evidence="5 11" id="KW-0808">Transferase</keyword>
<comment type="similarity">
    <text evidence="3 11">Belongs to the NadD family.</text>
</comment>
<evidence type="ECO:0000256" key="1">
    <source>
        <dbReference type="ARBA" id="ARBA00002324"/>
    </source>
</evidence>
<dbReference type="CDD" id="cd02165">
    <property type="entry name" value="NMNAT"/>
    <property type="match status" value="1"/>
</dbReference>
<name>A0A926IK42_9BACT</name>